<feature type="region of interest" description="Disordered" evidence="5">
    <location>
        <begin position="1"/>
        <end position="105"/>
    </location>
</feature>
<feature type="compositionally biased region" description="Polar residues" evidence="5">
    <location>
        <begin position="679"/>
        <end position="688"/>
    </location>
</feature>
<feature type="transmembrane region" description="Helical" evidence="6">
    <location>
        <begin position="278"/>
        <end position="298"/>
    </location>
</feature>
<feature type="compositionally biased region" description="Basic and acidic residues" evidence="5">
    <location>
        <begin position="64"/>
        <end position="77"/>
    </location>
</feature>
<dbReference type="EMBL" id="JAIHNG010000176">
    <property type="protein sequence ID" value="KAI5948901.1"/>
    <property type="molecule type" value="Genomic_DNA"/>
</dbReference>
<feature type="transmembrane region" description="Helical" evidence="6">
    <location>
        <begin position="253"/>
        <end position="271"/>
    </location>
</feature>
<evidence type="ECO:0000256" key="4">
    <source>
        <dbReference type="ARBA" id="ARBA00023136"/>
    </source>
</evidence>
<feature type="transmembrane region" description="Helical" evidence="6">
    <location>
        <begin position="337"/>
        <end position="358"/>
    </location>
</feature>
<gene>
    <name evidence="8" type="ORF">KGF57_005094</name>
</gene>
<proteinExistence type="predicted"/>
<feature type="compositionally biased region" description="Polar residues" evidence="5">
    <location>
        <begin position="21"/>
        <end position="59"/>
    </location>
</feature>
<evidence type="ECO:0000256" key="3">
    <source>
        <dbReference type="ARBA" id="ARBA00022989"/>
    </source>
</evidence>
<dbReference type="PROSITE" id="PS50850">
    <property type="entry name" value="MFS"/>
    <property type="match status" value="1"/>
</dbReference>
<organism evidence="8 9">
    <name type="scientific">Candida theae</name>
    <dbReference type="NCBI Taxonomy" id="1198502"/>
    <lineage>
        <taxon>Eukaryota</taxon>
        <taxon>Fungi</taxon>
        <taxon>Dikarya</taxon>
        <taxon>Ascomycota</taxon>
        <taxon>Saccharomycotina</taxon>
        <taxon>Pichiomycetes</taxon>
        <taxon>Debaryomycetaceae</taxon>
        <taxon>Candida/Lodderomyces clade</taxon>
        <taxon>Candida</taxon>
    </lineage>
</organism>
<accession>A0AAD5BAG1</accession>
<feature type="transmembrane region" description="Helical" evidence="6">
    <location>
        <begin position="530"/>
        <end position="548"/>
    </location>
</feature>
<dbReference type="RefSeq" id="XP_051606411.1">
    <property type="nucleotide sequence ID" value="XM_051754673.1"/>
</dbReference>
<dbReference type="GO" id="GO:0005886">
    <property type="term" value="C:plasma membrane"/>
    <property type="evidence" value="ECO:0007669"/>
    <property type="project" value="TreeGrafter"/>
</dbReference>
<keyword evidence="9" id="KW-1185">Reference proteome</keyword>
<dbReference type="FunFam" id="1.20.1250.20:FF:000082">
    <property type="entry name" value="MFS multidrug transporter, putative"/>
    <property type="match status" value="1"/>
</dbReference>
<comment type="caution">
    <text evidence="8">The sequence shown here is derived from an EMBL/GenBank/DDBJ whole genome shotgun (WGS) entry which is preliminary data.</text>
</comment>
<keyword evidence="3 6" id="KW-1133">Transmembrane helix</keyword>
<feature type="transmembrane region" description="Helical" evidence="6">
    <location>
        <begin position="624"/>
        <end position="646"/>
    </location>
</feature>
<dbReference type="InterPro" id="IPR036259">
    <property type="entry name" value="MFS_trans_sf"/>
</dbReference>
<keyword evidence="4 6" id="KW-0472">Membrane</keyword>
<dbReference type="Proteomes" id="UP001204833">
    <property type="component" value="Unassembled WGS sequence"/>
</dbReference>
<feature type="transmembrane region" description="Helical" evidence="6">
    <location>
        <begin position="439"/>
        <end position="458"/>
    </location>
</feature>
<name>A0AAD5BAG1_9ASCO</name>
<feature type="domain" description="Major facilitator superfamily (MFS) profile" evidence="7">
    <location>
        <begin position="213"/>
        <end position="651"/>
    </location>
</feature>
<reference evidence="8 9" key="1">
    <citation type="journal article" date="2022" name="DNA Res.">
        <title>Genome analysis of five recently described species of the CUG-Ser clade uncovers Candida theae as a new hybrid lineage with pathogenic potential in the Candida parapsilosis species complex.</title>
        <authorList>
            <person name="Mixao V."/>
            <person name="Del Olmo V."/>
            <person name="Hegedusova E."/>
            <person name="Saus E."/>
            <person name="Pryszcz L."/>
            <person name="Cillingova A."/>
            <person name="Nosek J."/>
            <person name="Gabaldon T."/>
        </authorList>
    </citation>
    <scope>NUCLEOTIDE SEQUENCE [LARGE SCALE GENOMIC DNA]</scope>
    <source>
        <strain evidence="8 9">CBS 12239</strain>
    </source>
</reference>
<feature type="transmembrane region" description="Helical" evidence="6">
    <location>
        <begin position="560"/>
        <end position="582"/>
    </location>
</feature>
<evidence type="ECO:0000256" key="1">
    <source>
        <dbReference type="ARBA" id="ARBA00004141"/>
    </source>
</evidence>
<dbReference type="GO" id="GO:0015606">
    <property type="term" value="F:spermidine transmembrane transporter activity"/>
    <property type="evidence" value="ECO:0007669"/>
    <property type="project" value="TreeGrafter"/>
</dbReference>
<dbReference type="GeneID" id="76153138"/>
<dbReference type="Gene3D" id="1.20.1250.20">
    <property type="entry name" value="MFS general substrate transporter like domains"/>
    <property type="match status" value="1"/>
</dbReference>
<keyword evidence="2 6" id="KW-0812">Transmembrane</keyword>
<evidence type="ECO:0000256" key="2">
    <source>
        <dbReference type="ARBA" id="ARBA00022692"/>
    </source>
</evidence>
<comment type="subcellular location">
    <subcellularLocation>
        <location evidence="1">Membrane</location>
        <topology evidence="1">Multi-pass membrane protein</topology>
    </subcellularLocation>
</comment>
<dbReference type="CDD" id="cd17323">
    <property type="entry name" value="MFS_Tpo1_MDR_like"/>
    <property type="match status" value="1"/>
</dbReference>
<feature type="transmembrane region" description="Helical" evidence="6">
    <location>
        <begin position="370"/>
        <end position="393"/>
    </location>
</feature>
<protein>
    <submittedName>
        <fullName evidence="8">TPO4</fullName>
    </submittedName>
</protein>
<dbReference type="GO" id="GO:0000297">
    <property type="term" value="F:spermine transmembrane transporter activity"/>
    <property type="evidence" value="ECO:0007669"/>
    <property type="project" value="TreeGrafter"/>
</dbReference>
<feature type="region of interest" description="Disordered" evidence="5">
    <location>
        <begin position="674"/>
        <end position="697"/>
    </location>
</feature>
<sequence>MGVFGTSEKEEAQLRDAALSAHQQQGSLDQSGRRPSNTSNTLSHYETASEHSTSANDNHNYPEPSKDYQDHSADPETKVAVNLKEPSQPSEQFGGPPEHVDKDFDATETHPVPRQAYTPHNESYLSSETASEADIQPVPVEEKFTQGDRDENQLNRQYTLERIRTHRSIEDAASEQIKQVSGGRVLSVDELDWDSPDDKDNPQNWSNIKKWWITWTAAVMCLVCSLGSSMYTAGIPELMIRFGASQELCLSGLTFYLIGLAIGPALAAPLSETYGRKPLYVISWPIAMLFTMGVGLSPNIRTLLVLRFFCGFFSSPALSIAGGTISDLWSREPSEQSFAVAIFCLCPFLGPVLGPIIGGFSAEYKNWKWAAAWVLLMFFGAAWPSAILCPETFKKTILARRARKRGLNVETETINWAYIKRIVKFNLGMPLVLLVREPIVFFLSLYIAFVFAVLFAFFEAFPVIFRGKYQMDLGVSGLPFISVGIGLILGVAFYVVLDKTIYFPKNPDGTRGKRDENGNFIWDPPETKLLVAKIGAFFLPISLFWLGWTGRTGNIHWLAPTASGIPFGFGLILVFFAVVLYFSMSFPPMIVASCIAANNLLRYTLASVFPLFTVQCFENLGIGWAGSLFGFIAVVMVPLPFIFSYFGPQFRARSKFGYAAFFKKLAAEKEAREKAQAESGASSEPTTNLEKDVANEV</sequence>
<dbReference type="PANTHER" id="PTHR23502:SF38">
    <property type="entry name" value="POLYAMINE TRANSPORTER 4"/>
    <property type="match status" value="1"/>
</dbReference>
<evidence type="ECO:0000256" key="5">
    <source>
        <dbReference type="SAM" id="MobiDB-lite"/>
    </source>
</evidence>
<evidence type="ECO:0000313" key="9">
    <source>
        <dbReference type="Proteomes" id="UP001204833"/>
    </source>
</evidence>
<dbReference type="SUPFAM" id="SSF103473">
    <property type="entry name" value="MFS general substrate transporter"/>
    <property type="match status" value="1"/>
</dbReference>
<dbReference type="InterPro" id="IPR020846">
    <property type="entry name" value="MFS_dom"/>
</dbReference>
<dbReference type="InterPro" id="IPR011701">
    <property type="entry name" value="MFS"/>
</dbReference>
<evidence type="ECO:0000259" key="7">
    <source>
        <dbReference type="PROSITE" id="PS50850"/>
    </source>
</evidence>
<feature type="transmembrane region" description="Helical" evidence="6">
    <location>
        <begin position="478"/>
        <end position="497"/>
    </location>
</feature>
<evidence type="ECO:0000256" key="6">
    <source>
        <dbReference type="SAM" id="Phobius"/>
    </source>
</evidence>
<dbReference type="AlphaFoldDB" id="A0AAD5BAG1"/>
<dbReference type="Pfam" id="PF07690">
    <property type="entry name" value="MFS_1"/>
    <property type="match status" value="1"/>
</dbReference>
<feature type="transmembrane region" description="Helical" evidence="6">
    <location>
        <begin position="212"/>
        <end position="233"/>
    </location>
</feature>
<evidence type="ECO:0000313" key="8">
    <source>
        <dbReference type="EMBL" id="KAI5948901.1"/>
    </source>
</evidence>
<dbReference type="PANTHER" id="PTHR23502">
    <property type="entry name" value="MAJOR FACILITATOR SUPERFAMILY"/>
    <property type="match status" value="1"/>
</dbReference>
<feature type="transmembrane region" description="Helical" evidence="6">
    <location>
        <begin position="304"/>
        <end position="325"/>
    </location>
</feature>